<name>A0ABU2NL82_9ACTN</name>
<evidence type="ECO:0000313" key="2">
    <source>
        <dbReference type="Proteomes" id="UP001183414"/>
    </source>
</evidence>
<evidence type="ECO:0000313" key="1">
    <source>
        <dbReference type="EMBL" id="MDT0377227.1"/>
    </source>
</evidence>
<dbReference type="EMBL" id="JAVREQ010000001">
    <property type="protein sequence ID" value="MDT0377227.1"/>
    <property type="molecule type" value="Genomic_DNA"/>
</dbReference>
<dbReference type="RefSeq" id="WP_311671232.1">
    <property type="nucleotide sequence ID" value="NZ_JAVREQ010000001.1"/>
</dbReference>
<keyword evidence="2" id="KW-1185">Reference proteome</keyword>
<reference evidence="2" key="1">
    <citation type="submission" date="2023-07" db="EMBL/GenBank/DDBJ databases">
        <title>30 novel species of actinomycetes from the DSMZ collection.</title>
        <authorList>
            <person name="Nouioui I."/>
        </authorList>
    </citation>
    <scope>NUCLEOTIDE SEQUENCE [LARGE SCALE GENOMIC DNA]</scope>
    <source>
        <strain evidence="2">DSM 42041</strain>
    </source>
</reference>
<organism evidence="1 2">
    <name type="scientific">Streptomyces hazeniae</name>
    <dbReference type="NCBI Taxonomy" id="3075538"/>
    <lineage>
        <taxon>Bacteria</taxon>
        <taxon>Bacillati</taxon>
        <taxon>Actinomycetota</taxon>
        <taxon>Actinomycetes</taxon>
        <taxon>Kitasatosporales</taxon>
        <taxon>Streptomycetaceae</taxon>
        <taxon>Streptomyces</taxon>
    </lineage>
</organism>
<sequence length="146" mass="16667">MVGRQPFRLTPALPTKAYKTYRIAQAPDRLVRAACEQVGCAAWRYGWETTVDEATPLGAEQAAYIRRQSGRTFRELRTGTGLTVFRFEPGQRCFADHKTRPQRFVVRGGDWRGNPTGQRRLHQNGADWVEDFGENQQAVREAQQRG</sequence>
<gene>
    <name evidence="1" type="ORF">RM572_00355</name>
</gene>
<proteinExistence type="predicted"/>
<protein>
    <submittedName>
        <fullName evidence="1">Uncharacterized protein</fullName>
    </submittedName>
</protein>
<accession>A0ABU2NL82</accession>
<dbReference type="Proteomes" id="UP001183414">
    <property type="component" value="Unassembled WGS sequence"/>
</dbReference>
<comment type="caution">
    <text evidence="1">The sequence shown here is derived from an EMBL/GenBank/DDBJ whole genome shotgun (WGS) entry which is preliminary data.</text>
</comment>